<protein>
    <submittedName>
        <fullName evidence="9">Small-conductance mechanosensitive channel</fullName>
    </submittedName>
</protein>
<evidence type="ECO:0000256" key="7">
    <source>
        <dbReference type="SAM" id="Phobius"/>
    </source>
</evidence>
<dbReference type="PANTHER" id="PTHR30221">
    <property type="entry name" value="SMALL-CONDUCTANCE MECHANOSENSITIVE CHANNEL"/>
    <property type="match status" value="1"/>
</dbReference>
<dbReference type="InterPro" id="IPR011066">
    <property type="entry name" value="MscS_channel_C_sf"/>
</dbReference>
<name>A0A1H1YXN1_9ACTN</name>
<keyword evidence="5 7" id="KW-0472">Membrane</keyword>
<dbReference type="AlphaFoldDB" id="A0A1H1YXN1"/>
<dbReference type="PANTHER" id="PTHR30221:SF1">
    <property type="entry name" value="SMALL-CONDUCTANCE MECHANOSENSITIVE CHANNEL"/>
    <property type="match status" value="1"/>
</dbReference>
<keyword evidence="3 7" id="KW-0812">Transmembrane</keyword>
<feature type="region of interest" description="Disordered" evidence="6">
    <location>
        <begin position="1"/>
        <end position="20"/>
    </location>
</feature>
<reference evidence="9 10" key="1">
    <citation type="submission" date="2016-10" db="EMBL/GenBank/DDBJ databases">
        <authorList>
            <person name="de Groot N.N."/>
        </authorList>
    </citation>
    <scope>NUCLEOTIDE SEQUENCE [LARGE SCALE GENOMIC DNA]</scope>
    <source>
        <strain evidence="9 10">DSM 21800</strain>
    </source>
</reference>
<evidence type="ECO:0000256" key="5">
    <source>
        <dbReference type="ARBA" id="ARBA00023136"/>
    </source>
</evidence>
<dbReference type="InterPro" id="IPR045275">
    <property type="entry name" value="MscS_archaea/bacteria_type"/>
</dbReference>
<dbReference type="SUPFAM" id="SSF82689">
    <property type="entry name" value="Mechanosensitive channel protein MscS (YggB), C-terminal domain"/>
    <property type="match status" value="1"/>
</dbReference>
<dbReference type="EMBL" id="LT629772">
    <property type="protein sequence ID" value="SDT26201.1"/>
    <property type="molecule type" value="Genomic_DNA"/>
</dbReference>
<dbReference type="InterPro" id="IPR006685">
    <property type="entry name" value="MscS_channel_2nd"/>
</dbReference>
<dbReference type="Pfam" id="PF00924">
    <property type="entry name" value="MS_channel_2nd"/>
    <property type="match status" value="1"/>
</dbReference>
<feature type="transmembrane region" description="Helical" evidence="7">
    <location>
        <begin position="44"/>
        <end position="65"/>
    </location>
</feature>
<dbReference type="Proteomes" id="UP000199103">
    <property type="component" value="Chromosome I"/>
</dbReference>
<keyword evidence="10" id="KW-1185">Reference proteome</keyword>
<evidence type="ECO:0000313" key="10">
    <source>
        <dbReference type="Proteomes" id="UP000199103"/>
    </source>
</evidence>
<sequence>MLRGCSKSDPVRTSVDDAMTPGSSFPPAEVKIPLAGLDLTLATVLWAVVAVIGTVIAGRVVYRLVLRIGHSVNGVADDLALQAARIARYLVLILGAGVLLAILGAPIQPVLAATLLVLASVYLVIRGIADNFGAGLVIQARHPVRLGDLVETCGYRGYVKGLNSRSVVLQTLDGRTAHLPNHAVMDSALVNYSASKQARSEIAVRIKRADLPSNGHVDDHLASATDIVLTATRSVRGVLDSPRPAVLLIAADPAELTVTLRIWHHPEGRSQTSSRVAAAVGTAFEERGGTVAVGWPPGPAAISISEEL</sequence>
<keyword evidence="2" id="KW-1003">Cell membrane</keyword>
<evidence type="ECO:0000256" key="1">
    <source>
        <dbReference type="ARBA" id="ARBA00004651"/>
    </source>
</evidence>
<evidence type="ECO:0000256" key="3">
    <source>
        <dbReference type="ARBA" id="ARBA00022692"/>
    </source>
</evidence>
<evidence type="ECO:0000313" key="9">
    <source>
        <dbReference type="EMBL" id="SDT26201.1"/>
    </source>
</evidence>
<keyword evidence="4 7" id="KW-1133">Transmembrane helix</keyword>
<comment type="subcellular location">
    <subcellularLocation>
        <location evidence="1">Cell membrane</location>
        <topology evidence="1">Multi-pass membrane protein</topology>
    </subcellularLocation>
</comment>
<evidence type="ECO:0000256" key="2">
    <source>
        <dbReference type="ARBA" id="ARBA00022475"/>
    </source>
</evidence>
<dbReference type="InterPro" id="IPR023408">
    <property type="entry name" value="MscS_beta-dom_sf"/>
</dbReference>
<feature type="domain" description="Mechanosensitive ion channel MscS" evidence="8">
    <location>
        <begin position="128"/>
        <end position="193"/>
    </location>
</feature>
<evidence type="ECO:0000259" key="8">
    <source>
        <dbReference type="Pfam" id="PF00924"/>
    </source>
</evidence>
<evidence type="ECO:0000256" key="6">
    <source>
        <dbReference type="SAM" id="MobiDB-lite"/>
    </source>
</evidence>
<evidence type="ECO:0000256" key="4">
    <source>
        <dbReference type="ARBA" id="ARBA00022989"/>
    </source>
</evidence>
<accession>A0A1H1YXN1</accession>
<organism evidence="9 10">
    <name type="scientific">Microlunatus soli</name>
    <dbReference type="NCBI Taxonomy" id="630515"/>
    <lineage>
        <taxon>Bacteria</taxon>
        <taxon>Bacillati</taxon>
        <taxon>Actinomycetota</taxon>
        <taxon>Actinomycetes</taxon>
        <taxon>Propionibacteriales</taxon>
        <taxon>Propionibacteriaceae</taxon>
        <taxon>Microlunatus</taxon>
    </lineage>
</organism>
<feature type="transmembrane region" description="Helical" evidence="7">
    <location>
        <begin position="86"/>
        <end position="104"/>
    </location>
</feature>
<dbReference type="InterPro" id="IPR010920">
    <property type="entry name" value="LSM_dom_sf"/>
</dbReference>
<dbReference type="GO" id="GO:0005886">
    <property type="term" value="C:plasma membrane"/>
    <property type="evidence" value="ECO:0007669"/>
    <property type="project" value="UniProtKB-SubCell"/>
</dbReference>
<gene>
    <name evidence="9" type="ORF">SAMN04489812_4848</name>
</gene>
<dbReference type="Gene3D" id="2.30.30.60">
    <property type="match status" value="1"/>
</dbReference>
<dbReference type="GO" id="GO:0008381">
    <property type="term" value="F:mechanosensitive monoatomic ion channel activity"/>
    <property type="evidence" value="ECO:0007669"/>
    <property type="project" value="InterPro"/>
</dbReference>
<proteinExistence type="predicted"/>
<dbReference type="SUPFAM" id="SSF50182">
    <property type="entry name" value="Sm-like ribonucleoproteins"/>
    <property type="match status" value="1"/>
</dbReference>
<dbReference type="STRING" id="630515.SAMN04489812_4848"/>